<dbReference type="Pfam" id="PF00378">
    <property type="entry name" value="ECH_1"/>
    <property type="match status" value="1"/>
</dbReference>
<dbReference type="EMBL" id="CAEZVB010000007">
    <property type="protein sequence ID" value="CAB4615058.1"/>
    <property type="molecule type" value="Genomic_DNA"/>
</dbReference>
<dbReference type="CDD" id="cd06558">
    <property type="entry name" value="crotonase-like"/>
    <property type="match status" value="1"/>
</dbReference>
<reference evidence="2" key="1">
    <citation type="submission" date="2020-05" db="EMBL/GenBank/DDBJ databases">
        <authorList>
            <person name="Chiriac C."/>
            <person name="Salcher M."/>
            <person name="Ghai R."/>
            <person name="Kavagutti S V."/>
        </authorList>
    </citation>
    <scope>NUCLEOTIDE SEQUENCE</scope>
</reference>
<dbReference type="PANTHER" id="PTHR11941">
    <property type="entry name" value="ENOYL-COA HYDRATASE-RELATED"/>
    <property type="match status" value="1"/>
</dbReference>
<dbReference type="GO" id="GO:0006635">
    <property type="term" value="P:fatty acid beta-oxidation"/>
    <property type="evidence" value="ECO:0007669"/>
    <property type="project" value="TreeGrafter"/>
</dbReference>
<proteinExistence type="predicted"/>
<dbReference type="PANTHER" id="PTHR11941:SF54">
    <property type="entry name" value="ENOYL-COA HYDRATASE, MITOCHONDRIAL"/>
    <property type="match status" value="1"/>
</dbReference>
<name>A0A6J7G4T0_9ZZZZ</name>
<evidence type="ECO:0000313" key="2">
    <source>
        <dbReference type="EMBL" id="CAB4899700.1"/>
    </source>
</evidence>
<dbReference type="GO" id="GO:0003824">
    <property type="term" value="F:catalytic activity"/>
    <property type="evidence" value="ECO:0007669"/>
    <property type="project" value="UniProtKB-ARBA"/>
</dbReference>
<evidence type="ECO:0000313" key="1">
    <source>
        <dbReference type="EMBL" id="CAB4615058.1"/>
    </source>
</evidence>
<accession>A0A6J7G4T0</accession>
<dbReference type="Gene3D" id="3.90.226.10">
    <property type="entry name" value="2-enoyl-CoA Hydratase, Chain A, domain 1"/>
    <property type="match status" value="1"/>
</dbReference>
<dbReference type="AlphaFoldDB" id="A0A6J7G4T0"/>
<protein>
    <submittedName>
        <fullName evidence="2">Unannotated protein</fullName>
    </submittedName>
</protein>
<organism evidence="2">
    <name type="scientific">freshwater metagenome</name>
    <dbReference type="NCBI Taxonomy" id="449393"/>
    <lineage>
        <taxon>unclassified sequences</taxon>
        <taxon>metagenomes</taxon>
        <taxon>ecological metagenomes</taxon>
    </lineage>
</organism>
<gene>
    <name evidence="1" type="ORF">UFOPK1908_00317</name>
    <name evidence="2" type="ORF">UFOPK3576_00390</name>
</gene>
<dbReference type="EMBL" id="CAFBMO010000010">
    <property type="protein sequence ID" value="CAB4899700.1"/>
    <property type="molecule type" value="Genomic_DNA"/>
</dbReference>
<sequence length="248" mass="26088">MTSSVQVTRDGGVTLISMQHGKVNALDLELLTQVYEVFAGLSADEVVVLTGNGRAFSAGLDMRRLLDEDANYSDSLLQALTDATLAIFRHPAPVIAAIDGAAIAGGALLAFAADYRMMAGGVIGLPELSVGVAFPPALIEVARYVMGKDLRMHLLGARAVKLEEALAAGFVDEIVAPDSLLEAALANGRELKNIPAVSYALVKSQLHAPTEQCIAATDVNVAGHVAKAWMNDAVRAGIRTQVERIKSK</sequence>
<dbReference type="SUPFAM" id="SSF52096">
    <property type="entry name" value="ClpP/crotonase"/>
    <property type="match status" value="1"/>
</dbReference>
<dbReference type="InterPro" id="IPR001753">
    <property type="entry name" value="Enoyl-CoA_hydra/iso"/>
</dbReference>
<dbReference type="InterPro" id="IPR029045">
    <property type="entry name" value="ClpP/crotonase-like_dom_sf"/>
</dbReference>